<dbReference type="AlphaFoldDB" id="A0A375Z2C4"/>
<organism evidence="2 3">
    <name type="scientific">Mycobacterium shimoidei</name>
    <dbReference type="NCBI Taxonomy" id="29313"/>
    <lineage>
        <taxon>Bacteria</taxon>
        <taxon>Bacillati</taxon>
        <taxon>Actinomycetota</taxon>
        <taxon>Actinomycetes</taxon>
        <taxon>Mycobacteriales</taxon>
        <taxon>Mycobacteriaceae</taxon>
        <taxon>Mycobacterium</taxon>
    </lineage>
</organism>
<feature type="transmembrane region" description="Helical" evidence="1">
    <location>
        <begin position="6"/>
        <end position="25"/>
    </location>
</feature>
<evidence type="ECO:0000313" key="2">
    <source>
        <dbReference type="EMBL" id="SRX95125.1"/>
    </source>
</evidence>
<accession>A0A375Z2C4</accession>
<dbReference type="STRING" id="29313.BHQ16_12520"/>
<keyword evidence="1" id="KW-0812">Transmembrane</keyword>
<dbReference type="Proteomes" id="UP000252015">
    <property type="component" value="Unassembled WGS sequence"/>
</dbReference>
<proteinExistence type="predicted"/>
<evidence type="ECO:0000313" key="3">
    <source>
        <dbReference type="Proteomes" id="UP000252015"/>
    </source>
</evidence>
<gene>
    <name evidence="2" type="ORF">MSP7336_03389</name>
</gene>
<evidence type="ECO:0008006" key="4">
    <source>
        <dbReference type="Google" id="ProtNLM"/>
    </source>
</evidence>
<feature type="transmembrane region" description="Helical" evidence="1">
    <location>
        <begin position="137"/>
        <end position="156"/>
    </location>
</feature>
<dbReference type="EMBL" id="UEGW01000001">
    <property type="protein sequence ID" value="SRX95125.1"/>
    <property type="molecule type" value="Genomic_DNA"/>
</dbReference>
<sequence>MRAAPLLLTACSGFLLAVLWMDFIFDAQVFGHRNAREELPEPVLASIAGYYHRATTTSQPMGRLIMIVMAILLGALGFWAVRRREPGWVIAVSAVLAGAPILLALIRTVPNAIRLGNRVGSPADQTRLARSVARDHLLCLGFMFAFLALWVVRGAVV</sequence>
<feature type="transmembrane region" description="Helical" evidence="1">
    <location>
        <begin position="61"/>
        <end position="81"/>
    </location>
</feature>
<name>A0A375Z2C4_MYCSH</name>
<keyword evidence="1" id="KW-1133">Transmembrane helix</keyword>
<protein>
    <recommendedName>
        <fullName evidence="4">DUF1772 domain-containing protein</fullName>
    </recommendedName>
</protein>
<keyword evidence="3" id="KW-1185">Reference proteome</keyword>
<feature type="transmembrane region" description="Helical" evidence="1">
    <location>
        <begin position="87"/>
        <end position="106"/>
    </location>
</feature>
<evidence type="ECO:0000256" key="1">
    <source>
        <dbReference type="SAM" id="Phobius"/>
    </source>
</evidence>
<keyword evidence="1" id="KW-0472">Membrane</keyword>
<reference evidence="2 3" key="1">
    <citation type="submission" date="2018-05" db="EMBL/GenBank/DDBJ databases">
        <authorList>
            <consortium name="IHU Genomes"/>
        </authorList>
    </citation>
    <scope>NUCLEOTIDE SEQUENCE [LARGE SCALE GENOMIC DNA]</scope>
    <source>
        <strain evidence="2 3">P7336</strain>
    </source>
</reference>